<keyword evidence="1" id="KW-0472">Membrane</keyword>
<dbReference type="RefSeq" id="WP_250199428.1">
    <property type="nucleotide sequence ID" value="NZ_CP097636.1"/>
</dbReference>
<name>A0ABY4SD21_AQUTE</name>
<evidence type="ECO:0000313" key="2">
    <source>
        <dbReference type="EMBL" id="URI11228.1"/>
    </source>
</evidence>
<feature type="transmembrane region" description="Helical" evidence="1">
    <location>
        <begin position="33"/>
        <end position="50"/>
    </location>
</feature>
<protein>
    <submittedName>
        <fullName evidence="2">Uncharacterized protein</fullName>
    </submittedName>
</protein>
<reference evidence="2" key="1">
    <citation type="submission" date="2022-05" db="EMBL/GenBank/DDBJ databases">
        <title>An RpoN-dependent PEP-CTERM gene is involved in floc formation of an Aquincola tertiaricarbonis strain.</title>
        <authorList>
            <person name="Qiu D."/>
            <person name="Xia M."/>
        </authorList>
    </citation>
    <scope>NUCLEOTIDE SEQUENCE</scope>
    <source>
        <strain evidence="2">RN12</strain>
    </source>
</reference>
<gene>
    <name evidence="2" type="ORF">MW290_19920</name>
</gene>
<proteinExistence type="predicted"/>
<organism evidence="2 3">
    <name type="scientific">Aquincola tertiaricarbonis</name>
    <dbReference type="NCBI Taxonomy" id="391953"/>
    <lineage>
        <taxon>Bacteria</taxon>
        <taxon>Pseudomonadati</taxon>
        <taxon>Pseudomonadota</taxon>
        <taxon>Betaproteobacteria</taxon>
        <taxon>Burkholderiales</taxon>
        <taxon>Sphaerotilaceae</taxon>
        <taxon>Aquincola</taxon>
    </lineage>
</organism>
<keyword evidence="3" id="KW-1185">Reference proteome</keyword>
<dbReference type="EMBL" id="CP097636">
    <property type="protein sequence ID" value="URI11228.1"/>
    <property type="molecule type" value="Genomic_DNA"/>
</dbReference>
<dbReference type="Proteomes" id="UP001056201">
    <property type="component" value="Chromosome 2"/>
</dbReference>
<evidence type="ECO:0000256" key="1">
    <source>
        <dbReference type="SAM" id="Phobius"/>
    </source>
</evidence>
<evidence type="ECO:0000313" key="3">
    <source>
        <dbReference type="Proteomes" id="UP001056201"/>
    </source>
</evidence>
<keyword evidence="1" id="KW-0812">Transmembrane</keyword>
<sequence length="51" mass="5351">MSWLALLHSPETPGADSPAPLHPAGSSRLERRISVFIAMMAMVAGVAVALH</sequence>
<accession>A0ABY4SD21</accession>
<keyword evidence="1" id="KW-1133">Transmembrane helix</keyword>